<proteinExistence type="predicted"/>
<dbReference type="SUPFAM" id="SSF51126">
    <property type="entry name" value="Pectin lyase-like"/>
    <property type="match status" value="1"/>
</dbReference>
<dbReference type="EMBL" id="SNRW01000957">
    <property type="protein sequence ID" value="KAA6398429.1"/>
    <property type="molecule type" value="Genomic_DNA"/>
</dbReference>
<evidence type="ECO:0000313" key="1">
    <source>
        <dbReference type="EMBL" id="KAA6398429.1"/>
    </source>
</evidence>
<accession>A0A5J4WW30</accession>
<dbReference type="InterPro" id="IPR011050">
    <property type="entry name" value="Pectin_lyase_fold/virulence"/>
</dbReference>
<sequence>MIHSDKSSTSGVYRMNQIDIINSTFENIIQAEGSGSGSTINAELKTGSIMNISQSCSFANCKSRTTGGAIQTIISGGQIELNEVIIKGCKARNGGGIYINIDFSSQFEFKIINSLIQDCQAKNDQLQINHTGYGGGIFLTGTGEYNPSTKRLDLKGMKIYGNSADKSGQSLYVAMTSVKEWCNNYAFEIIYPPDDELALPILIEGDPQIFQSASFGMKDISWIDYDNKPYGILASNDKRIFTGIDGKEDQAYPLEIIIEKDDDERSFIILATINSCIRL</sequence>
<name>A0A5J4WW30_9EUKA</name>
<organism evidence="1 2">
    <name type="scientific">Streblomastix strix</name>
    <dbReference type="NCBI Taxonomy" id="222440"/>
    <lineage>
        <taxon>Eukaryota</taxon>
        <taxon>Metamonada</taxon>
        <taxon>Preaxostyla</taxon>
        <taxon>Oxymonadida</taxon>
        <taxon>Streblomastigidae</taxon>
        <taxon>Streblomastix</taxon>
    </lineage>
</organism>
<protein>
    <recommendedName>
        <fullName evidence="3">Right handed beta helix domain-containing protein</fullName>
    </recommendedName>
</protein>
<reference evidence="1 2" key="1">
    <citation type="submission" date="2019-03" db="EMBL/GenBank/DDBJ databases">
        <title>Single cell metagenomics reveals metabolic interactions within the superorganism composed of flagellate Streblomastix strix and complex community of Bacteroidetes bacteria on its surface.</title>
        <authorList>
            <person name="Treitli S.C."/>
            <person name="Kolisko M."/>
            <person name="Husnik F."/>
            <person name="Keeling P."/>
            <person name="Hampl V."/>
        </authorList>
    </citation>
    <scope>NUCLEOTIDE SEQUENCE [LARGE SCALE GENOMIC DNA]</scope>
    <source>
        <strain evidence="1">ST1C</strain>
    </source>
</reference>
<evidence type="ECO:0008006" key="3">
    <source>
        <dbReference type="Google" id="ProtNLM"/>
    </source>
</evidence>
<dbReference type="AlphaFoldDB" id="A0A5J4WW30"/>
<dbReference type="Proteomes" id="UP000324800">
    <property type="component" value="Unassembled WGS sequence"/>
</dbReference>
<comment type="caution">
    <text evidence="1">The sequence shown here is derived from an EMBL/GenBank/DDBJ whole genome shotgun (WGS) entry which is preliminary data.</text>
</comment>
<gene>
    <name evidence="1" type="ORF">EZS28_006043</name>
</gene>
<evidence type="ECO:0000313" key="2">
    <source>
        <dbReference type="Proteomes" id="UP000324800"/>
    </source>
</evidence>